<keyword evidence="1" id="KW-0812">Transmembrane</keyword>
<keyword evidence="1" id="KW-0472">Membrane</keyword>
<comment type="caution">
    <text evidence="2">The sequence shown here is derived from an EMBL/GenBank/DDBJ whole genome shotgun (WGS) entry which is preliminary data.</text>
</comment>
<accession>A0ABR9ASU6</accession>
<feature type="transmembrane region" description="Helical" evidence="1">
    <location>
        <begin position="6"/>
        <end position="22"/>
    </location>
</feature>
<evidence type="ECO:0000256" key="1">
    <source>
        <dbReference type="SAM" id="Phobius"/>
    </source>
</evidence>
<sequence>MSIYVLSIIVSVLFLFGILELVRRQKLKEQYSLLWIGFSVFLIIVSIDVRLIENISLWLDVKYAPALLFLFGLLFCFALIIHLTVVITKMSKQLLRLTQEITILRERGVTERDHD</sequence>
<name>A0ABR9ASU6_9BACL</name>
<dbReference type="Proteomes" id="UP000634529">
    <property type="component" value="Unassembled WGS sequence"/>
</dbReference>
<feature type="transmembrane region" description="Helical" evidence="1">
    <location>
        <begin position="64"/>
        <end position="87"/>
    </location>
</feature>
<feature type="transmembrane region" description="Helical" evidence="1">
    <location>
        <begin position="34"/>
        <end position="52"/>
    </location>
</feature>
<dbReference type="RefSeq" id="WP_192023601.1">
    <property type="nucleotide sequence ID" value="NZ_JACYTN010000001.1"/>
</dbReference>
<proteinExistence type="predicted"/>
<evidence type="ECO:0000313" key="2">
    <source>
        <dbReference type="EMBL" id="MBD8497184.1"/>
    </source>
</evidence>
<reference evidence="2 3" key="1">
    <citation type="submission" date="2020-09" db="EMBL/GenBank/DDBJ databases">
        <title>Paenibacillus sp. CAU 1523 isolated from sand of Haeundae Beach.</title>
        <authorList>
            <person name="Kim W."/>
        </authorList>
    </citation>
    <scope>NUCLEOTIDE SEQUENCE [LARGE SCALE GENOMIC DNA]</scope>
    <source>
        <strain evidence="2 3">CAU 1523</strain>
    </source>
</reference>
<protein>
    <submittedName>
        <fullName evidence="2">DUF2304 domain-containing protein</fullName>
    </submittedName>
</protein>
<dbReference type="InterPro" id="IPR019277">
    <property type="entry name" value="DUF2304"/>
</dbReference>
<dbReference type="EMBL" id="JACYTN010000001">
    <property type="protein sequence ID" value="MBD8497184.1"/>
    <property type="molecule type" value="Genomic_DNA"/>
</dbReference>
<evidence type="ECO:0000313" key="3">
    <source>
        <dbReference type="Proteomes" id="UP000634529"/>
    </source>
</evidence>
<gene>
    <name evidence="2" type="ORF">IFO66_02595</name>
</gene>
<organism evidence="2 3">
    <name type="scientific">Paenibacillus arenosi</name>
    <dbReference type="NCBI Taxonomy" id="2774142"/>
    <lineage>
        <taxon>Bacteria</taxon>
        <taxon>Bacillati</taxon>
        <taxon>Bacillota</taxon>
        <taxon>Bacilli</taxon>
        <taxon>Bacillales</taxon>
        <taxon>Paenibacillaceae</taxon>
        <taxon>Paenibacillus</taxon>
    </lineage>
</organism>
<dbReference type="Pfam" id="PF10066">
    <property type="entry name" value="DUF2304"/>
    <property type="match status" value="1"/>
</dbReference>
<keyword evidence="3" id="KW-1185">Reference proteome</keyword>
<keyword evidence="1" id="KW-1133">Transmembrane helix</keyword>